<evidence type="ECO:0000313" key="2">
    <source>
        <dbReference type="Proteomes" id="UP001054945"/>
    </source>
</evidence>
<comment type="caution">
    <text evidence="1">The sequence shown here is derived from an EMBL/GenBank/DDBJ whole genome shotgun (WGS) entry which is preliminary data.</text>
</comment>
<proteinExistence type="predicted"/>
<organism evidence="1 2">
    <name type="scientific">Caerostris extrusa</name>
    <name type="common">Bark spider</name>
    <name type="synonym">Caerostris bankana</name>
    <dbReference type="NCBI Taxonomy" id="172846"/>
    <lineage>
        <taxon>Eukaryota</taxon>
        <taxon>Metazoa</taxon>
        <taxon>Ecdysozoa</taxon>
        <taxon>Arthropoda</taxon>
        <taxon>Chelicerata</taxon>
        <taxon>Arachnida</taxon>
        <taxon>Araneae</taxon>
        <taxon>Araneomorphae</taxon>
        <taxon>Entelegynae</taxon>
        <taxon>Araneoidea</taxon>
        <taxon>Araneidae</taxon>
        <taxon>Caerostris</taxon>
    </lineage>
</organism>
<protein>
    <submittedName>
        <fullName evidence="1">Uncharacterized protein</fullName>
    </submittedName>
</protein>
<sequence>MNSHNPISTATTIAYNDVRNTRDHVLLDDSGRCYPFLQVNCAIIHSLPQERILKQKFVPNFPFITNDEPTELHQRVGGFCSPFDPNSPGLALPNPTPTTPEQKRILHQKVPLKTLITDDASSYRVDAFLNQPDTSKTHL</sequence>
<name>A0AAV4PJZ2_CAEEX</name>
<dbReference type="EMBL" id="BPLR01004652">
    <property type="protein sequence ID" value="GIX96456.1"/>
    <property type="molecule type" value="Genomic_DNA"/>
</dbReference>
<evidence type="ECO:0000313" key="1">
    <source>
        <dbReference type="EMBL" id="GIX96456.1"/>
    </source>
</evidence>
<dbReference type="Proteomes" id="UP001054945">
    <property type="component" value="Unassembled WGS sequence"/>
</dbReference>
<dbReference type="AlphaFoldDB" id="A0AAV4PJZ2"/>
<keyword evidence="2" id="KW-1185">Reference proteome</keyword>
<accession>A0AAV4PJZ2</accession>
<gene>
    <name evidence="1" type="ORF">CEXT_595111</name>
</gene>
<reference evidence="1 2" key="1">
    <citation type="submission" date="2021-06" db="EMBL/GenBank/DDBJ databases">
        <title>Caerostris extrusa draft genome.</title>
        <authorList>
            <person name="Kono N."/>
            <person name="Arakawa K."/>
        </authorList>
    </citation>
    <scope>NUCLEOTIDE SEQUENCE [LARGE SCALE GENOMIC DNA]</scope>
</reference>